<dbReference type="EMBL" id="UHIV01000004">
    <property type="protein sequence ID" value="SUP58819.1"/>
    <property type="molecule type" value="Genomic_DNA"/>
</dbReference>
<organism evidence="1 2">
    <name type="scientific">Weissella viridescens</name>
    <name type="common">Lactobacillus viridescens</name>
    <dbReference type="NCBI Taxonomy" id="1629"/>
    <lineage>
        <taxon>Bacteria</taxon>
        <taxon>Bacillati</taxon>
        <taxon>Bacillota</taxon>
        <taxon>Bacilli</taxon>
        <taxon>Lactobacillales</taxon>
        <taxon>Lactobacillaceae</taxon>
        <taxon>Weissella</taxon>
    </lineage>
</organism>
<sequence length="82" mass="8988">MDLADHVYLTDIFASAREKKGDISSEELGAEISKFRGIVSPENVAPLLNHEDGVFAFMGAGDLQNTEFAFEKLLANTQTNLQ</sequence>
<evidence type="ECO:0000313" key="2">
    <source>
        <dbReference type="Proteomes" id="UP000254621"/>
    </source>
</evidence>
<gene>
    <name evidence="1" type="ORF">NCTC13645_01067</name>
</gene>
<dbReference type="Gene3D" id="3.90.190.20">
    <property type="entry name" value="Mur ligase, C-terminal domain"/>
    <property type="match status" value="1"/>
</dbReference>
<name>A0A380P0U2_WEIVI</name>
<protein>
    <submittedName>
        <fullName evidence="1">UDP-N-acetylmuramate--L-alanine ligase</fullName>
    </submittedName>
</protein>
<keyword evidence="1" id="KW-0436">Ligase</keyword>
<proteinExistence type="predicted"/>
<accession>A0A380P0U2</accession>
<dbReference type="Proteomes" id="UP000254621">
    <property type="component" value="Unassembled WGS sequence"/>
</dbReference>
<dbReference type="AlphaFoldDB" id="A0A380P0U2"/>
<dbReference type="SUPFAM" id="SSF53244">
    <property type="entry name" value="MurD-like peptide ligases, peptide-binding domain"/>
    <property type="match status" value="1"/>
</dbReference>
<dbReference type="InterPro" id="IPR036615">
    <property type="entry name" value="Mur_ligase_C_dom_sf"/>
</dbReference>
<dbReference type="GO" id="GO:0016881">
    <property type="term" value="F:acid-amino acid ligase activity"/>
    <property type="evidence" value="ECO:0007669"/>
    <property type="project" value="InterPro"/>
</dbReference>
<reference evidence="1 2" key="1">
    <citation type="submission" date="2018-06" db="EMBL/GenBank/DDBJ databases">
        <authorList>
            <consortium name="Pathogen Informatics"/>
            <person name="Doyle S."/>
        </authorList>
    </citation>
    <scope>NUCLEOTIDE SEQUENCE [LARGE SCALE GENOMIC DNA]</scope>
    <source>
        <strain evidence="1 2">NCTC13645</strain>
    </source>
</reference>
<evidence type="ECO:0000313" key="1">
    <source>
        <dbReference type="EMBL" id="SUP58819.1"/>
    </source>
</evidence>